<dbReference type="InterPro" id="IPR007627">
    <property type="entry name" value="RNA_pol_sigma70_r2"/>
</dbReference>
<proteinExistence type="inferred from homology"/>
<feature type="domain" description="RNA polymerase sigma factor 70 region 4 type 2" evidence="6">
    <location>
        <begin position="120"/>
        <end position="171"/>
    </location>
</feature>
<dbReference type="Gene3D" id="1.10.10.10">
    <property type="entry name" value="Winged helix-like DNA-binding domain superfamily/Winged helix DNA-binding domain"/>
    <property type="match status" value="1"/>
</dbReference>
<dbReference type="OrthoDB" id="9780326at2"/>
<keyword evidence="2" id="KW-0805">Transcription regulation</keyword>
<reference evidence="7 8" key="1">
    <citation type="journal article" date="2018" name="Syst. Appl. Microbiol.">
        <title>Ereboglobus luteus gen. nov. sp. nov. from cockroach guts, and new insights into the oxygen relationship of the genera Opitutus and Didymococcus (Verrucomicrobia: Opitutaceae).</title>
        <authorList>
            <person name="Tegtmeier D."/>
            <person name="Belitz A."/>
            <person name="Radek R."/>
            <person name="Heimerl T."/>
            <person name="Brune A."/>
        </authorList>
    </citation>
    <scope>NUCLEOTIDE SEQUENCE [LARGE SCALE GENOMIC DNA]</scope>
    <source>
        <strain evidence="7 8">Ho45</strain>
    </source>
</reference>
<comment type="similarity">
    <text evidence="1">Belongs to the sigma-70 factor family. ECF subfamily.</text>
</comment>
<dbReference type="InterPro" id="IPR013324">
    <property type="entry name" value="RNA_pol_sigma_r3/r4-like"/>
</dbReference>
<dbReference type="CDD" id="cd06171">
    <property type="entry name" value="Sigma70_r4"/>
    <property type="match status" value="1"/>
</dbReference>
<dbReference type="InterPro" id="IPR013325">
    <property type="entry name" value="RNA_pol_sigma_r2"/>
</dbReference>
<dbReference type="SUPFAM" id="SSF88659">
    <property type="entry name" value="Sigma3 and sigma4 domains of RNA polymerase sigma factors"/>
    <property type="match status" value="1"/>
</dbReference>
<evidence type="ECO:0000313" key="7">
    <source>
        <dbReference type="EMBL" id="AWI09287.1"/>
    </source>
</evidence>
<dbReference type="InterPro" id="IPR036388">
    <property type="entry name" value="WH-like_DNA-bd_sf"/>
</dbReference>
<name>A0A2U8E338_9BACT</name>
<sequence length="180" mass="20625">MKPEPSNHEQSRTTNANDFARAIVNEYQGPLTRYATRFLGDADRARDVVQDTFMRLMERPVGEVDGHLAEWLFTVCRHRALDILRKEARMSRFEEGQIERVATDDPRPGRALEHEEAHTAMLRLIDGLPASQQEVIRLKFQNGFSYKEISRITDLSVSHVGVLIHNAVQRLRADFAAQKS</sequence>
<dbReference type="InterPro" id="IPR014284">
    <property type="entry name" value="RNA_pol_sigma-70_dom"/>
</dbReference>
<dbReference type="GO" id="GO:0003677">
    <property type="term" value="F:DNA binding"/>
    <property type="evidence" value="ECO:0007669"/>
    <property type="project" value="InterPro"/>
</dbReference>
<dbReference type="SUPFAM" id="SSF88946">
    <property type="entry name" value="Sigma2 domain of RNA polymerase sigma factors"/>
    <property type="match status" value="1"/>
</dbReference>
<accession>A0A2U8E338</accession>
<dbReference type="InterPro" id="IPR013249">
    <property type="entry name" value="RNA_pol_sigma70_r4_t2"/>
</dbReference>
<dbReference type="PANTHER" id="PTHR43133">
    <property type="entry name" value="RNA POLYMERASE ECF-TYPE SIGMA FACTO"/>
    <property type="match status" value="1"/>
</dbReference>
<dbReference type="KEGG" id="elut:CKA38_08550"/>
<evidence type="ECO:0000259" key="5">
    <source>
        <dbReference type="Pfam" id="PF04542"/>
    </source>
</evidence>
<organism evidence="7 8">
    <name type="scientific">Ereboglobus luteus</name>
    <dbReference type="NCBI Taxonomy" id="1796921"/>
    <lineage>
        <taxon>Bacteria</taxon>
        <taxon>Pseudomonadati</taxon>
        <taxon>Verrucomicrobiota</taxon>
        <taxon>Opitutia</taxon>
        <taxon>Opitutales</taxon>
        <taxon>Opitutaceae</taxon>
        <taxon>Ereboglobus</taxon>
    </lineage>
</organism>
<keyword evidence="3" id="KW-0731">Sigma factor</keyword>
<keyword evidence="8" id="KW-1185">Reference proteome</keyword>
<keyword evidence="4" id="KW-0804">Transcription</keyword>
<dbReference type="Pfam" id="PF08281">
    <property type="entry name" value="Sigma70_r4_2"/>
    <property type="match status" value="1"/>
</dbReference>
<evidence type="ECO:0000256" key="1">
    <source>
        <dbReference type="ARBA" id="ARBA00010641"/>
    </source>
</evidence>
<dbReference type="NCBIfam" id="TIGR02937">
    <property type="entry name" value="sigma70-ECF"/>
    <property type="match status" value="1"/>
</dbReference>
<dbReference type="GO" id="GO:0016987">
    <property type="term" value="F:sigma factor activity"/>
    <property type="evidence" value="ECO:0007669"/>
    <property type="project" value="UniProtKB-KW"/>
</dbReference>
<feature type="domain" description="RNA polymerase sigma-70 region 2" evidence="5">
    <location>
        <begin position="24"/>
        <end position="89"/>
    </location>
</feature>
<dbReference type="Gene3D" id="1.10.1740.10">
    <property type="match status" value="1"/>
</dbReference>
<protein>
    <submittedName>
        <fullName evidence="7">RNA polymerase subunit sigma-24</fullName>
    </submittedName>
</protein>
<dbReference type="PANTHER" id="PTHR43133:SF51">
    <property type="entry name" value="RNA POLYMERASE SIGMA FACTOR"/>
    <property type="match status" value="1"/>
</dbReference>
<dbReference type="Proteomes" id="UP000244896">
    <property type="component" value="Chromosome"/>
</dbReference>
<dbReference type="RefSeq" id="WP_108825099.1">
    <property type="nucleotide sequence ID" value="NZ_CP023004.1"/>
</dbReference>
<evidence type="ECO:0000256" key="3">
    <source>
        <dbReference type="ARBA" id="ARBA00023082"/>
    </source>
</evidence>
<evidence type="ECO:0000259" key="6">
    <source>
        <dbReference type="Pfam" id="PF08281"/>
    </source>
</evidence>
<dbReference type="AlphaFoldDB" id="A0A2U8E338"/>
<dbReference type="EMBL" id="CP023004">
    <property type="protein sequence ID" value="AWI09287.1"/>
    <property type="molecule type" value="Genomic_DNA"/>
</dbReference>
<evidence type="ECO:0000256" key="2">
    <source>
        <dbReference type="ARBA" id="ARBA00023015"/>
    </source>
</evidence>
<dbReference type="GO" id="GO:0006352">
    <property type="term" value="P:DNA-templated transcription initiation"/>
    <property type="evidence" value="ECO:0007669"/>
    <property type="project" value="InterPro"/>
</dbReference>
<evidence type="ECO:0000313" key="8">
    <source>
        <dbReference type="Proteomes" id="UP000244896"/>
    </source>
</evidence>
<dbReference type="Pfam" id="PF04542">
    <property type="entry name" value="Sigma70_r2"/>
    <property type="match status" value="1"/>
</dbReference>
<evidence type="ECO:0000256" key="4">
    <source>
        <dbReference type="ARBA" id="ARBA00023163"/>
    </source>
</evidence>
<dbReference type="InterPro" id="IPR039425">
    <property type="entry name" value="RNA_pol_sigma-70-like"/>
</dbReference>
<gene>
    <name evidence="7" type="ORF">CKA38_08550</name>
</gene>